<sequence>MFINVKKLNGKAKLPERATATSAGADLCACIDDDVVLMPGDRKLIPTGLAIAVPTGYGGF</sequence>
<dbReference type="EMBL" id="AJWY01005342">
    <property type="protein sequence ID" value="EKC69873.1"/>
    <property type="molecule type" value="Genomic_DNA"/>
</dbReference>
<comment type="caution">
    <text evidence="2">The sequence shown here is derived from an EMBL/GenBank/DDBJ whole genome shotgun (WGS) entry which is preliminary data.</text>
</comment>
<dbReference type="Pfam" id="PF00692">
    <property type="entry name" value="dUTPase"/>
    <property type="match status" value="1"/>
</dbReference>
<dbReference type="Gene3D" id="2.70.40.10">
    <property type="match status" value="1"/>
</dbReference>
<name>K1TJ94_9ZZZZ</name>
<dbReference type="InterPro" id="IPR036157">
    <property type="entry name" value="dUTPase-like_sf"/>
</dbReference>
<dbReference type="SUPFAM" id="SSF51283">
    <property type="entry name" value="dUTPase-like"/>
    <property type="match status" value="1"/>
</dbReference>
<gene>
    <name evidence="2" type="ORF">LEA_08063</name>
</gene>
<evidence type="ECO:0000313" key="2">
    <source>
        <dbReference type="EMBL" id="EKC69873.1"/>
    </source>
</evidence>
<reference evidence="2" key="1">
    <citation type="journal article" date="2013" name="Environ. Microbiol.">
        <title>Microbiota from the distal guts of lean and obese adolescents exhibit partial functional redundancy besides clear differences in community structure.</title>
        <authorList>
            <person name="Ferrer M."/>
            <person name="Ruiz A."/>
            <person name="Lanza F."/>
            <person name="Haange S.B."/>
            <person name="Oberbach A."/>
            <person name="Till H."/>
            <person name="Bargiela R."/>
            <person name="Campoy C."/>
            <person name="Segura M.T."/>
            <person name="Richter M."/>
            <person name="von Bergen M."/>
            <person name="Seifert J."/>
            <person name="Suarez A."/>
        </authorList>
    </citation>
    <scope>NUCLEOTIDE SEQUENCE</scope>
</reference>
<proteinExistence type="predicted"/>
<dbReference type="InterPro" id="IPR029054">
    <property type="entry name" value="dUTPase-like"/>
</dbReference>
<evidence type="ECO:0000259" key="1">
    <source>
        <dbReference type="Pfam" id="PF00692"/>
    </source>
</evidence>
<feature type="non-terminal residue" evidence="2">
    <location>
        <position position="60"/>
    </location>
</feature>
<accession>K1TJ94</accession>
<organism evidence="2">
    <name type="scientific">human gut metagenome</name>
    <dbReference type="NCBI Taxonomy" id="408170"/>
    <lineage>
        <taxon>unclassified sequences</taxon>
        <taxon>metagenomes</taxon>
        <taxon>organismal metagenomes</taxon>
    </lineage>
</organism>
<feature type="domain" description="dUTPase-like" evidence="1">
    <location>
        <begin position="11"/>
        <end position="59"/>
    </location>
</feature>
<keyword evidence="2" id="KW-0378">Hydrolase</keyword>
<protein>
    <submittedName>
        <fullName evidence="2">Deoxyuridine 5'-triphosphate nucleotidohydrolase Dut</fullName>
    </submittedName>
</protein>
<dbReference type="GO" id="GO:0016787">
    <property type="term" value="F:hydrolase activity"/>
    <property type="evidence" value="ECO:0007669"/>
    <property type="project" value="UniProtKB-KW"/>
</dbReference>
<dbReference type="AlphaFoldDB" id="K1TJ94"/>